<evidence type="ECO:0000256" key="1">
    <source>
        <dbReference type="ARBA" id="ARBA00004141"/>
    </source>
</evidence>
<dbReference type="GO" id="GO:0016175">
    <property type="term" value="F:superoxide-generating NAD(P)H oxidase activity"/>
    <property type="evidence" value="ECO:0007669"/>
    <property type="project" value="TreeGrafter"/>
</dbReference>
<evidence type="ECO:0000256" key="6">
    <source>
        <dbReference type="SAM" id="MobiDB-lite"/>
    </source>
</evidence>
<feature type="transmembrane region" description="Helical" evidence="7">
    <location>
        <begin position="560"/>
        <end position="580"/>
    </location>
</feature>
<feature type="region of interest" description="Disordered" evidence="6">
    <location>
        <begin position="164"/>
        <end position="184"/>
    </location>
</feature>
<feature type="region of interest" description="Disordered" evidence="6">
    <location>
        <begin position="223"/>
        <end position="250"/>
    </location>
</feature>
<evidence type="ECO:0000256" key="7">
    <source>
        <dbReference type="SAM" id="Phobius"/>
    </source>
</evidence>
<reference evidence="11" key="1">
    <citation type="submission" date="2015-09" db="EMBL/GenBank/DDBJ databases">
        <authorList>
            <consortium name="Pathogen Informatics"/>
        </authorList>
    </citation>
    <scope>NUCLEOTIDE SEQUENCE [LARGE SCALE GENOMIC DNA]</scope>
    <source>
        <strain evidence="11">Lake Konstanz</strain>
    </source>
</reference>
<evidence type="ECO:0000256" key="2">
    <source>
        <dbReference type="ARBA" id="ARBA00022692"/>
    </source>
</evidence>
<dbReference type="Proteomes" id="UP000051952">
    <property type="component" value="Unassembled WGS sequence"/>
</dbReference>
<evidence type="ECO:0000313" key="11">
    <source>
        <dbReference type="Proteomes" id="UP000051952"/>
    </source>
</evidence>
<accession>A0A0S4JLD2</accession>
<dbReference type="InterPro" id="IPR039261">
    <property type="entry name" value="FNR_nucleotide-bd"/>
</dbReference>
<keyword evidence="2 7" id="KW-0812">Transmembrane</keyword>
<dbReference type="Gene3D" id="3.40.50.80">
    <property type="entry name" value="Nucleotide-binding domain of ferredoxin-NADP reductase (FNR) module"/>
    <property type="match status" value="1"/>
</dbReference>
<feature type="compositionally biased region" description="Polar residues" evidence="6">
    <location>
        <begin position="229"/>
        <end position="250"/>
    </location>
</feature>
<evidence type="ECO:0000256" key="5">
    <source>
        <dbReference type="ARBA" id="ARBA00023136"/>
    </source>
</evidence>
<feature type="chain" id="PRO_5006622591" evidence="8">
    <location>
        <begin position="23"/>
        <end position="910"/>
    </location>
</feature>
<dbReference type="GO" id="GO:0005886">
    <property type="term" value="C:plasma membrane"/>
    <property type="evidence" value="ECO:0007669"/>
    <property type="project" value="TreeGrafter"/>
</dbReference>
<dbReference type="InterPro" id="IPR050369">
    <property type="entry name" value="RBOH/FRE"/>
</dbReference>
<feature type="transmembrane region" description="Helical" evidence="7">
    <location>
        <begin position="523"/>
        <end position="548"/>
    </location>
</feature>
<feature type="transmembrane region" description="Helical" evidence="7">
    <location>
        <begin position="453"/>
        <end position="474"/>
    </location>
</feature>
<dbReference type="OrthoDB" id="247659at2759"/>
<sequence>MKILVVLNCFVIILLLAAVVWCQSASYSPIDSTTVLSFTTDSTHLFTTLTVQGDRAGSFGVGNSMSGPAVSCYVPPGNANGAVCSDLNIFRYGVTRVTTQVSTIVSATVSGSSSSTVTVSTPLSRLGLTAGTTASMMFAYHGWDSSRNVPTQHAGNARAVANIPIPLPASPSSTTTTTTTTTSTTTTTLAPVTAAAVSSTTAVTSLLSTATVAMSTTLVPLTTPPPPTASSQVPPFSTIPRTTTTVEPSSTAADPTLSIFLSVASGGFMIQLSYNSTALWGMMAMAADGYSGTFGVVSSQGGMTGSMISCYGGNGGSISPTCFDLDGQNYFVSPASSRFTTFRSASTNGTHATLFFSAPKSRFPFLGENSLISYCYSPYDASAGLPVQHSSNDNTDHGCLAVNFVSGSVTTVSTPFTERATAYIIVGVILGAAILVAFLAVRVGHVQLTLTGTVVLQICTVLLLWGTVAVVVALARTDYQSKQLPIFWAFGEATAFVFSLIMIPTTKHVGLGVIVGSSYERMLFLHPVLGFTVLVTMTVHMGGMFTTYSSPSDLFQKTSILYGFLSWIFLLCVTLPAMFLRRKSYNFFRFTHCLFILVLVFGVLHHNPLLVMLAPGFALWIVDLIMRLYSSVSANARVVGLTYNKHADIVTLQLSVDWVTAPKPGSYAFLLIPALSPISHPFTIALAEEVDANDSSRRVVTFLIKPMGNVGGGQYTNTFTAKLAERAKVNASPPLTIAMFGPHGKLQVPIADCRHVVLVSGGIGVTPMMSILEHISTNIASLSLLQTMTFIWVARDQAVINFMKGTIDTLATICGRKVRVNIQLFDTSANRRLLIPPSGIEMSDISPSQLPLAAGDPRITPGRPNFQKLFGSVRGEDVGCYICGPQSLKESAAREASMRGFWIHTETFEL</sequence>
<dbReference type="VEuPathDB" id="TriTrypDB:BSAL_24860"/>
<keyword evidence="8" id="KW-0732">Signal</keyword>
<dbReference type="Pfam" id="PF08030">
    <property type="entry name" value="NAD_binding_6"/>
    <property type="match status" value="1"/>
</dbReference>
<dbReference type="SUPFAM" id="SSF52343">
    <property type="entry name" value="Ferredoxin reductase-like, C-terminal NADP-linked domain"/>
    <property type="match status" value="1"/>
</dbReference>
<dbReference type="SFLD" id="SFLDS00052">
    <property type="entry name" value="Ferric_Reductase_Domain"/>
    <property type="match status" value="1"/>
</dbReference>
<name>A0A0S4JLD2_BODSA</name>
<proteinExistence type="predicted"/>
<dbReference type="PANTHER" id="PTHR11972">
    <property type="entry name" value="NADPH OXIDASE"/>
    <property type="match status" value="1"/>
</dbReference>
<keyword evidence="4" id="KW-0560">Oxidoreductase</keyword>
<dbReference type="PROSITE" id="PS51384">
    <property type="entry name" value="FAD_FR"/>
    <property type="match status" value="1"/>
</dbReference>
<dbReference type="SFLD" id="SFLDG01168">
    <property type="entry name" value="Ferric_reductase_subgroup_(FRE"/>
    <property type="match status" value="1"/>
</dbReference>
<feature type="domain" description="FAD-binding FR-type" evidence="9">
    <location>
        <begin position="625"/>
        <end position="749"/>
    </location>
</feature>
<dbReference type="InterPro" id="IPR013121">
    <property type="entry name" value="Fe_red_NAD-bd_6"/>
</dbReference>
<dbReference type="PANTHER" id="PTHR11972:SF69">
    <property type="entry name" value="FERRIC REDUCTION OXIDASE 6-RELATED"/>
    <property type="match status" value="1"/>
</dbReference>
<protein>
    <submittedName>
        <fullName evidence="10">Ferric reductase-like protein, putative</fullName>
    </submittedName>
</protein>
<feature type="transmembrane region" description="Helical" evidence="7">
    <location>
        <begin position="420"/>
        <end position="441"/>
    </location>
</feature>
<evidence type="ECO:0000259" key="9">
    <source>
        <dbReference type="PROSITE" id="PS51384"/>
    </source>
</evidence>
<dbReference type="EMBL" id="CYKH01001789">
    <property type="protein sequence ID" value="CUG90073.1"/>
    <property type="molecule type" value="Genomic_DNA"/>
</dbReference>
<evidence type="ECO:0000256" key="8">
    <source>
        <dbReference type="SAM" id="SignalP"/>
    </source>
</evidence>
<dbReference type="Pfam" id="PF01794">
    <property type="entry name" value="Ferric_reduct"/>
    <property type="match status" value="1"/>
</dbReference>
<evidence type="ECO:0000256" key="4">
    <source>
        <dbReference type="ARBA" id="ARBA00023002"/>
    </source>
</evidence>
<feature type="signal peptide" evidence="8">
    <location>
        <begin position="1"/>
        <end position="22"/>
    </location>
</feature>
<dbReference type="InterPro" id="IPR013130">
    <property type="entry name" value="Fe3_Rdtase_TM_dom"/>
</dbReference>
<evidence type="ECO:0000313" key="10">
    <source>
        <dbReference type="EMBL" id="CUG90073.1"/>
    </source>
</evidence>
<keyword evidence="5 7" id="KW-0472">Membrane</keyword>
<comment type="subcellular location">
    <subcellularLocation>
        <location evidence="1">Membrane</location>
        <topology evidence="1">Multi-pass membrane protein</topology>
    </subcellularLocation>
</comment>
<feature type="compositionally biased region" description="Low complexity" evidence="6">
    <location>
        <begin position="170"/>
        <end position="184"/>
    </location>
</feature>
<dbReference type="InterPro" id="IPR017927">
    <property type="entry name" value="FAD-bd_FR_type"/>
</dbReference>
<dbReference type="CDD" id="cd06186">
    <property type="entry name" value="NOX_Duox_like_FAD_NADP"/>
    <property type="match status" value="1"/>
</dbReference>
<organism evidence="10 11">
    <name type="scientific">Bodo saltans</name>
    <name type="common">Flagellated protozoan</name>
    <dbReference type="NCBI Taxonomy" id="75058"/>
    <lineage>
        <taxon>Eukaryota</taxon>
        <taxon>Discoba</taxon>
        <taxon>Euglenozoa</taxon>
        <taxon>Kinetoplastea</taxon>
        <taxon>Metakinetoplastina</taxon>
        <taxon>Eubodonida</taxon>
        <taxon>Bodonidae</taxon>
        <taxon>Bodo</taxon>
    </lineage>
</organism>
<gene>
    <name evidence="10" type="ORF">BSAL_24860</name>
</gene>
<keyword evidence="3 7" id="KW-1133">Transmembrane helix</keyword>
<evidence type="ECO:0000256" key="3">
    <source>
        <dbReference type="ARBA" id="ARBA00022989"/>
    </source>
</evidence>
<dbReference type="AlphaFoldDB" id="A0A0S4JLD2"/>
<keyword evidence="11" id="KW-1185">Reference proteome</keyword>